<feature type="compositionally biased region" description="Acidic residues" evidence="1">
    <location>
        <begin position="125"/>
        <end position="136"/>
    </location>
</feature>
<feature type="compositionally biased region" description="Polar residues" evidence="1">
    <location>
        <begin position="107"/>
        <end position="119"/>
    </location>
</feature>
<dbReference type="AlphaFoldDB" id="A0A9P4HQS4"/>
<feature type="region of interest" description="Disordered" evidence="1">
    <location>
        <begin position="172"/>
        <end position="283"/>
    </location>
</feature>
<feature type="compositionally biased region" description="Low complexity" evidence="1">
    <location>
        <begin position="29"/>
        <end position="43"/>
    </location>
</feature>
<reference evidence="2" key="1">
    <citation type="journal article" date="2020" name="Stud. Mycol.">
        <title>101 Dothideomycetes genomes: a test case for predicting lifestyles and emergence of pathogens.</title>
        <authorList>
            <person name="Haridas S."/>
            <person name="Albert R."/>
            <person name="Binder M."/>
            <person name="Bloem J."/>
            <person name="Labutti K."/>
            <person name="Salamov A."/>
            <person name="Andreopoulos B."/>
            <person name="Baker S."/>
            <person name="Barry K."/>
            <person name="Bills G."/>
            <person name="Bluhm B."/>
            <person name="Cannon C."/>
            <person name="Castanera R."/>
            <person name="Culley D."/>
            <person name="Daum C."/>
            <person name="Ezra D."/>
            <person name="Gonzalez J."/>
            <person name="Henrissat B."/>
            <person name="Kuo A."/>
            <person name="Liang C."/>
            <person name="Lipzen A."/>
            <person name="Lutzoni F."/>
            <person name="Magnuson J."/>
            <person name="Mondo S."/>
            <person name="Nolan M."/>
            <person name="Ohm R."/>
            <person name="Pangilinan J."/>
            <person name="Park H.-J."/>
            <person name="Ramirez L."/>
            <person name="Alfaro M."/>
            <person name="Sun H."/>
            <person name="Tritt A."/>
            <person name="Yoshinaga Y."/>
            <person name="Zwiers L.-H."/>
            <person name="Turgeon B."/>
            <person name="Goodwin S."/>
            <person name="Spatafora J."/>
            <person name="Crous P."/>
            <person name="Grigoriev I."/>
        </authorList>
    </citation>
    <scope>NUCLEOTIDE SEQUENCE</scope>
    <source>
        <strain evidence="2">CBS 121410</strain>
    </source>
</reference>
<proteinExistence type="predicted"/>
<comment type="caution">
    <text evidence="2">The sequence shown here is derived from an EMBL/GenBank/DDBJ whole genome shotgun (WGS) entry which is preliminary data.</text>
</comment>
<accession>A0A9P4HQS4</accession>
<evidence type="ECO:0000256" key="1">
    <source>
        <dbReference type="SAM" id="MobiDB-lite"/>
    </source>
</evidence>
<dbReference type="Proteomes" id="UP000799776">
    <property type="component" value="Unassembled WGS sequence"/>
</dbReference>
<feature type="region of interest" description="Disordered" evidence="1">
    <location>
        <begin position="1"/>
        <end position="140"/>
    </location>
</feature>
<name>A0A9P4HQS4_9PEZI</name>
<feature type="compositionally biased region" description="Pro residues" evidence="1">
    <location>
        <begin position="19"/>
        <end position="28"/>
    </location>
</feature>
<sequence>MEGISFHPDYQASPNCRPNSPPATPDSPPTTYTSTATLHPTPTNKHIKIPLLEQSPPLEHIEPTGTGYSFNYTRAQATDTSRPSSISSPDHLPSDAGSVGSSPPMDTANQPSSPRNIWTVSDGDFTIEELPDDDDTSYASQTEIIRPSGFEEAPHFRDDHGVSAHLARLNCDDESAAESSGEALQRRRYERKKKRWSSGLFKRSHSQSVGSDTDADDVDGVDAHDVGSSARRLRRRVRGPGDRSSLIFEDVGSSGIDEVGELGASGGAKGSSRQQSAEEGLTALPFWVLQDPMDIDSGSSPPASSRS</sequence>
<gene>
    <name evidence="2" type="ORF">K490DRAFT_69579</name>
</gene>
<evidence type="ECO:0000313" key="2">
    <source>
        <dbReference type="EMBL" id="KAF2083660.1"/>
    </source>
</evidence>
<keyword evidence="3" id="KW-1185">Reference proteome</keyword>
<dbReference type="OrthoDB" id="4186058at2759"/>
<dbReference type="EMBL" id="ML978765">
    <property type="protein sequence ID" value="KAF2083660.1"/>
    <property type="molecule type" value="Genomic_DNA"/>
</dbReference>
<feature type="compositionally biased region" description="Polar residues" evidence="1">
    <location>
        <begin position="66"/>
        <end position="88"/>
    </location>
</feature>
<protein>
    <submittedName>
        <fullName evidence="2">Uncharacterized protein</fullName>
    </submittedName>
</protein>
<organism evidence="2 3">
    <name type="scientific">Saccharata proteae CBS 121410</name>
    <dbReference type="NCBI Taxonomy" id="1314787"/>
    <lineage>
        <taxon>Eukaryota</taxon>
        <taxon>Fungi</taxon>
        <taxon>Dikarya</taxon>
        <taxon>Ascomycota</taxon>
        <taxon>Pezizomycotina</taxon>
        <taxon>Dothideomycetes</taxon>
        <taxon>Dothideomycetes incertae sedis</taxon>
        <taxon>Botryosphaeriales</taxon>
        <taxon>Saccharataceae</taxon>
        <taxon>Saccharata</taxon>
    </lineage>
</organism>
<feature type="compositionally biased region" description="Basic residues" evidence="1">
    <location>
        <begin position="186"/>
        <end position="196"/>
    </location>
</feature>
<evidence type="ECO:0000313" key="3">
    <source>
        <dbReference type="Proteomes" id="UP000799776"/>
    </source>
</evidence>